<dbReference type="CDD" id="cd04332">
    <property type="entry name" value="YbaK_like"/>
    <property type="match status" value="1"/>
</dbReference>
<dbReference type="EMBL" id="JAOWKX010000004">
    <property type="protein sequence ID" value="MCV2884841.1"/>
    <property type="molecule type" value="Genomic_DNA"/>
</dbReference>
<feature type="domain" description="YbaK/aminoacyl-tRNA synthetase-associated" evidence="1">
    <location>
        <begin position="23"/>
        <end position="144"/>
    </location>
</feature>
<evidence type="ECO:0000259" key="1">
    <source>
        <dbReference type="Pfam" id="PF04073"/>
    </source>
</evidence>
<protein>
    <submittedName>
        <fullName evidence="2">YbaK/EbsC family protein</fullName>
    </submittedName>
</protein>
<dbReference type="SUPFAM" id="SSF55826">
    <property type="entry name" value="YbaK/ProRS associated domain"/>
    <property type="match status" value="1"/>
</dbReference>
<dbReference type="Gene3D" id="3.90.960.10">
    <property type="entry name" value="YbaK/aminoacyl-tRNA synthetase-associated domain"/>
    <property type="match status" value="1"/>
</dbReference>
<evidence type="ECO:0000313" key="2">
    <source>
        <dbReference type="EMBL" id="MCV2884841.1"/>
    </source>
</evidence>
<dbReference type="InterPro" id="IPR007214">
    <property type="entry name" value="YbaK/aa-tRNA-synth-assoc-dom"/>
</dbReference>
<comment type="caution">
    <text evidence="2">The sequence shown here is derived from an EMBL/GenBank/DDBJ whole genome shotgun (WGS) entry which is preliminary data.</text>
</comment>
<keyword evidence="3" id="KW-1185">Reference proteome</keyword>
<reference evidence="2 3" key="1">
    <citation type="submission" date="2022-10" db="EMBL/GenBank/DDBJ databases">
        <title>Aestuariibacter sp. AA17 isolated from Montipora capitata coral fragment.</title>
        <authorList>
            <person name="Emsley S.A."/>
            <person name="Pfannmuller K.M."/>
            <person name="Loughran R.M."/>
            <person name="Shlafstein M."/>
            <person name="Papke E."/>
            <person name="Saw J.H."/>
            <person name="Ushijima B."/>
            <person name="Videau P."/>
        </authorList>
    </citation>
    <scope>NUCLEOTIDE SEQUENCE [LARGE SCALE GENOMIC DNA]</scope>
    <source>
        <strain evidence="2 3">AA17</strain>
    </source>
</reference>
<dbReference type="Pfam" id="PF04073">
    <property type="entry name" value="tRNA_edit"/>
    <property type="match status" value="1"/>
</dbReference>
<evidence type="ECO:0000313" key="3">
    <source>
        <dbReference type="Proteomes" id="UP001652504"/>
    </source>
</evidence>
<dbReference type="RefSeq" id="WP_263712123.1">
    <property type="nucleotide sequence ID" value="NZ_JAOWKX010000004.1"/>
</dbReference>
<dbReference type="Proteomes" id="UP001652504">
    <property type="component" value="Unassembled WGS sequence"/>
</dbReference>
<sequence length="159" mass="18032">MSGLERTTHYLDSQHIRYGLVSHPHSKSSVGSAISAEIPMHQLAKAILLEDHEGKHLMAIIPADYKLNLHSLNDTLNRSLKLVKEAKVYQLFTDCDSGAVPPIPNAYHMDAIYDDSLTKESQLYLEAGDHETLIQLEKDDFRRLMSKYQHGRISDKVIH</sequence>
<dbReference type="InterPro" id="IPR036754">
    <property type="entry name" value="YbaK/aa-tRNA-synt-asso_dom_sf"/>
</dbReference>
<proteinExistence type="predicted"/>
<accession>A0ABT3A833</accession>
<gene>
    <name evidence="2" type="ORF">OE749_09045</name>
</gene>
<name>A0ABT3A833_9ALTE</name>
<organism evidence="2 3">
    <name type="scientific">Fluctibacter corallii</name>
    <dbReference type="NCBI Taxonomy" id="2984329"/>
    <lineage>
        <taxon>Bacteria</taxon>
        <taxon>Pseudomonadati</taxon>
        <taxon>Pseudomonadota</taxon>
        <taxon>Gammaproteobacteria</taxon>
        <taxon>Alteromonadales</taxon>
        <taxon>Alteromonadaceae</taxon>
        <taxon>Fluctibacter</taxon>
    </lineage>
</organism>